<protein>
    <submittedName>
        <fullName evidence="1">DUF2835 domain-containing protein</fullName>
    </submittedName>
</protein>
<organism evidence="1 2">
    <name type="scientific">Stutzerimonas degradans</name>
    <dbReference type="NCBI Taxonomy" id="2968968"/>
    <lineage>
        <taxon>Bacteria</taxon>
        <taxon>Pseudomonadati</taxon>
        <taxon>Pseudomonadota</taxon>
        <taxon>Gammaproteobacteria</taxon>
        <taxon>Pseudomonadales</taxon>
        <taxon>Pseudomonadaceae</taxon>
        <taxon>Stutzerimonas</taxon>
    </lineage>
</organism>
<dbReference type="Pfam" id="PF11197">
    <property type="entry name" value="DUF2835"/>
    <property type="match status" value="1"/>
</dbReference>
<dbReference type="Proteomes" id="UP000235881">
    <property type="component" value="Unassembled WGS sequence"/>
</dbReference>
<evidence type="ECO:0000313" key="2">
    <source>
        <dbReference type="Proteomes" id="UP000235881"/>
    </source>
</evidence>
<accession>A0A8E2QAZ2</accession>
<dbReference type="EMBL" id="POUK01000006">
    <property type="protein sequence ID" value="PNF75453.1"/>
    <property type="molecule type" value="Genomic_DNA"/>
</dbReference>
<dbReference type="AlphaFoldDB" id="A0A8E2QAZ2"/>
<dbReference type="InterPro" id="IPR021363">
    <property type="entry name" value="DUF2835"/>
</dbReference>
<name>A0A8E2QAZ2_9GAMM</name>
<dbReference type="RefSeq" id="WP_054093161.1">
    <property type="nucleotide sequence ID" value="NZ_CP065721.1"/>
</dbReference>
<evidence type="ECO:0000313" key="1">
    <source>
        <dbReference type="EMBL" id="PNF75453.1"/>
    </source>
</evidence>
<reference evidence="1 2" key="1">
    <citation type="submission" date="2018-01" db="EMBL/GenBank/DDBJ databases">
        <title>Denitrification phenotypes of diverse strains of Pseudomonas stutzeri.</title>
        <authorList>
            <person name="Milligan D.A."/>
            <person name="Bergaust L."/>
            <person name="Bakken L.R."/>
            <person name="Frostegard A."/>
        </authorList>
    </citation>
    <scope>NUCLEOTIDE SEQUENCE [LARGE SCALE GENOMIC DNA]</scope>
    <source>
        <strain evidence="1 2">DSM 50238</strain>
    </source>
</reference>
<sequence length="73" mass="8285">MPSLVLDIALPAERLLAAYQGHANRVLLRSRDGRRISLPVHHLRPFVTREGVFGSFELEFAEQGQLVGLHRLR</sequence>
<proteinExistence type="predicted"/>
<keyword evidence="2" id="KW-1185">Reference proteome</keyword>
<comment type="caution">
    <text evidence="1">The sequence shown here is derived from an EMBL/GenBank/DDBJ whole genome shotgun (WGS) entry which is preliminary data.</text>
</comment>
<gene>
    <name evidence="1" type="ORF">CXK95_15530</name>
</gene>